<evidence type="ECO:0000313" key="2">
    <source>
        <dbReference type="EMBL" id="MCD9879584.1"/>
    </source>
</evidence>
<gene>
    <name evidence="2" type="ORF">LJ657_39595</name>
</gene>
<feature type="transmembrane region" description="Helical" evidence="1">
    <location>
        <begin position="173"/>
        <end position="191"/>
    </location>
</feature>
<dbReference type="EMBL" id="JAJSBI010000030">
    <property type="protein sequence ID" value="MCD9879584.1"/>
    <property type="molecule type" value="Genomic_DNA"/>
</dbReference>
<proteinExistence type="predicted"/>
<dbReference type="SUPFAM" id="SSF48576">
    <property type="entry name" value="Terpenoid synthases"/>
    <property type="match status" value="1"/>
</dbReference>
<comment type="caution">
    <text evidence="2">The sequence shown here is derived from an EMBL/GenBank/DDBJ whole genome shotgun (WGS) entry which is preliminary data.</text>
</comment>
<name>A0A9Q3ZAR9_9ACTN</name>
<feature type="transmembrane region" description="Helical" evidence="1">
    <location>
        <begin position="24"/>
        <end position="44"/>
    </location>
</feature>
<sequence>MRTHLNLFTTATRYDLVEHARNRFAMLLVVFFLPTWVGLVYLTIPDRVAPFQLASTGERLAPAGNELTQITGALNAVTLVTGFMMFAATFTGGRFDRRLAMAGYPRTHLVMAKAASLVLASALLAAYATATMRIAWTPKQPYLLAAALFCAALTYGAMGVVFGSLLRREVEGMFALVMTSVIDVALQNPMVSSGADSPLTRLLPTYGSVQAATAAGFSATSVPAYLALQLLWFAAAALLGLLAFHHRTRNALPQAGTLVVGVENDVASYQKEKAEGQTSPNFVGVLQAARGLSFDQAVAAAIETRDRLMLLFLRLRERLMPSAKTPLRYLIERLGQFIVANTEASLCAPRYNPSAAHRIVLEDVAKTPAYWAPSLSTTDTSPLPYPSISWWWDHC</sequence>
<feature type="transmembrane region" description="Helical" evidence="1">
    <location>
        <begin position="224"/>
        <end position="244"/>
    </location>
</feature>
<dbReference type="RefSeq" id="WP_232654527.1">
    <property type="nucleotide sequence ID" value="NZ_JAJSBI010000030.1"/>
</dbReference>
<organism evidence="2 3">
    <name type="scientific">Streptomyces guryensis</name>
    <dbReference type="NCBI Taxonomy" id="2886947"/>
    <lineage>
        <taxon>Bacteria</taxon>
        <taxon>Bacillati</taxon>
        <taxon>Actinomycetota</taxon>
        <taxon>Actinomycetes</taxon>
        <taxon>Kitasatosporales</taxon>
        <taxon>Streptomycetaceae</taxon>
        <taxon>Streptomyces</taxon>
    </lineage>
</organism>
<dbReference type="InterPro" id="IPR008949">
    <property type="entry name" value="Isoprenoid_synthase_dom_sf"/>
</dbReference>
<keyword evidence="3" id="KW-1185">Reference proteome</keyword>
<feature type="transmembrane region" description="Helical" evidence="1">
    <location>
        <begin position="114"/>
        <end position="136"/>
    </location>
</feature>
<feature type="transmembrane region" description="Helical" evidence="1">
    <location>
        <begin position="142"/>
        <end position="166"/>
    </location>
</feature>
<reference evidence="2" key="1">
    <citation type="submission" date="2021-12" db="EMBL/GenBank/DDBJ databases">
        <authorList>
            <person name="Lee J.-H."/>
            <person name="Kim S.-B."/>
        </authorList>
    </citation>
    <scope>NUCLEOTIDE SEQUENCE</scope>
    <source>
        <strain evidence="2">NR30</strain>
    </source>
</reference>
<dbReference type="AlphaFoldDB" id="A0A9Q3ZAR9"/>
<dbReference type="Pfam" id="PF19086">
    <property type="entry name" value="Terpene_syn_C_2"/>
    <property type="match status" value="1"/>
</dbReference>
<accession>A0A9Q3ZAR9</accession>
<evidence type="ECO:0000313" key="3">
    <source>
        <dbReference type="Proteomes" id="UP001108029"/>
    </source>
</evidence>
<keyword evidence="1" id="KW-1133">Transmembrane helix</keyword>
<evidence type="ECO:0000256" key="1">
    <source>
        <dbReference type="SAM" id="Phobius"/>
    </source>
</evidence>
<dbReference type="Gene3D" id="1.10.600.10">
    <property type="entry name" value="Farnesyl Diphosphate Synthase"/>
    <property type="match status" value="1"/>
</dbReference>
<protein>
    <submittedName>
        <fullName evidence="2">Terpene synthase family protein</fullName>
    </submittedName>
</protein>
<feature type="transmembrane region" description="Helical" evidence="1">
    <location>
        <begin position="72"/>
        <end position="93"/>
    </location>
</feature>
<keyword evidence="1" id="KW-0472">Membrane</keyword>
<keyword evidence="1" id="KW-0812">Transmembrane</keyword>
<dbReference type="Proteomes" id="UP001108029">
    <property type="component" value="Unassembled WGS sequence"/>
</dbReference>